<keyword evidence="5" id="KW-0762">Sugar transport</keyword>
<keyword evidence="4" id="KW-0997">Cell inner membrane</keyword>
<dbReference type="Pfam" id="PF00005">
    <property type="entry name" value="ABC_tran"/>
    <property type="match status" value="2"/>
</dbReference>
<feature type="compositionally biased region" description="Pro residues" evidence="11">
    <location>
        <begin position="7"/>
        <end position="22"/>
    </location>
</feature>
<dbReference type="PANTHER" id="PTHR43790:SF4">
    <property type="entry name" value="GUANOSINE IMPORT ATP-BINDING PROTEIN NUPO"/>
    <property type="match status" value="1"/>
</dbReference>
<dbReference type="GO" id="GO:0005886">
    <property type="term" value="C:plasma membrane"/>
    <property type="evidence" value="ECO:0007669"/>
    <property type="project" value="UniProtKB-SubCell"/>
</dbReference>
<dbReference type="AlphaFoldDB" id="A0A4R2NDF6"/>
<dbReference type="PROSITE" id="PS00211">
    <property type="entry name" value="ABC_TRANSPORTER_1"/>
    <property type="match status" value="2"/>
</dbReference>
<dbReference type="PANTHER" id="PTHR43790">
    <property type="entry name" value="CARBOHYDRATE TRANSPORT ATP-BINDING PROTEIN MG119-RELATED"/>
    <property type="match status" value="1"/>
</dbReference>
<keyword evidence="3" id="KW-1003">Cell membrane</keyword>
<evidence type="ECO:0000313" key="14">
    <source>
        <dbReference type="Proteomes" id="UP000295182"/>
    </source>
</evidence>
<keyword evidence="9" id="KW-1278">Translocase</keyword>
<dbReference type="RefSeq" id="WP_119012943.1">
    <property type="nucleotide sequence ID" value="NZ_QXNC01000011.1"/>
</dbReference>
<dbReference type="Gene3D" id="3.40.50.300">
    <property type="entry name" value="P-loop containing nucleotide triphosphate hydrolases"/>
    <property type="match status" value="2"/>
</dbReference>
<gene>
    <name evidence="13" type="ORF">EV674_10792</name>
</gene>
<evidence type="ECO:0000256" key="8">
    <source>
        <dbReference type="ARBA" id="ARBA00022840"/>
    </source>
</evidence>
<evidence type="ECO:0000256" key="4">
    <source>
        <dbReference type="ARBA" id="ARBA00022519"/>
    </source>
</evidence>
<name>A0A4R2NDF6_9BURK</name>
<dbReference type="Proteomes" id="UP000295182">
    <property type="component" value="Unassembled WGS sequence"/>
</dbReference>
<dbReference type="PROSITE" id="PS50893">
    <property type="entry name" value="ABC_TRANSPORTER_2"/>
    <property type="match status" value="2"/>
</dbReference>
<evidence type="ECO:0000256" key="7">
    <source>
        <dbReference type="ARBA" id="ARBA00022741"/>
    </source>
</evidence>
<dbReference type="InterPro" id="IPR017871">
    <property type="entry name" value="ABC_transporter-like_CS"/>
</dbReference>
<dbReference type="EMBL" id="SLXH01000007">
    <property type="protein sequence ID" value="TCP19095.1"/>
    <property type="molecule type" value="Genomic_DNA"/>
</dbReference>
<dbReference type="CDD" id="cd03216">
    <property type="entry name" value="ABC_Carb_Monos_I"/>
    <property type="match status" value="1"/>
</dbReference>
<dbReference type="SMART" id="SM00382">
    <property type="entry name" value="AAA"/>
    <property type="match status" value="1"/>
</dbReference>
<keyword evidence="2" id="KW-0813">Transport</keyword>
<dbReference type="InterPro" id="IPR027417">
    <property type="entry name" value="P-loop_NTPase"/>
</dbReference>
<evidence type="ECO:0000256" key="2">
    <source>
        <dbReference type="ARBA" id="ARBA00022448"/>
    </source>
</evidence>
<dbReference type="GO" id="GO:0016887">
    <property type="term" value="F:ATP hydrolysis activity"/>
    <property type="evidence" value="ECO:0007669"/>
    <property type="project" value="InterPro"/>
</dbReference>
<evidence type="ECO:0000259" key="12">
    <source>
        <dbReference type="PROSITE" id="PS50893"/>
    </source>
</evidence>
<evidence type="ECO:0000313" key="13">
    <source>
        <dbReference type="EMBL" id="TCP19095.1"/>
    </source>
</evidence>
<dbReference type="SUPFAM" id="SSF52540">
    <property type="entry name" value="P-loop containing nucleoside triphosphate hydrolases"/>
    <property type="match status" value="2"/>
</dbReference>
<feature type="region of interest" description="Disordered" evidence="11">
    <location>
        <begin position="1"/>
        <end position="22"/>
    </location>
</feature>
<keyword evidence="7" id="KW-0547">Nucleotide-binding</keyword>
<evidence type="ECO:0000256" key="3">
    <source>
        <dbReference type="ARBA" id="ARBA00022475"/>
    </source>
</evidence>
<evidence type="ECO:0000256" key="10">
    <source>
        <dbReference type="ARBA" id="ARBA00023136"/>
    </source>
</evidence>
<dbReference type="GO" id="GO:0005524">
    <property type="term" value="F:ATP binding"/>
    <property type="evidence" value="ECO:0007669"/>
    <property type="project" value="UniProtKB-KW"/>
</dbReference>
<proteinExistence type="predicted"/>
<feature type="domain" description="ABC transporter" evidence="12">
    <location>
        <begin position="23"/>
        <end position="254"/>
    </location>
</feature>
<keyword evidence="6" id="KW-0677">Repeat</keyword>
<evidence type="ECO:0000256" key="9">
    <source>
        <dbReference type="ARBA" id="ARBA00022967"/>
    </source>
</evidence>
<protein>
    <submittedName>
        <fullName evidence="13">Nucleoside ABC transporter ATP-binding protein</fullName>
    </submittedName>
</protein>
<organism evidence="13 14">
    <name type="scientific">Simplicispira metamorpha</name>
    <dbReference type="NCBI Taxonomy" id="80881"/>
    <lineage>
        <taxon>Bacteria</taxon>
        <taxon>Pseudomonadati</taxon>
        <taxon>Pseudomonadota</taxon>
        <taxon>Betaproteobacteria</taxon>
        <taxon>Burkholderiales</taxon>
        <taxon>Comamonadaceae</taxon>
        <taxon>Simplicispira</taxon>
    </lineage>
</organism>
<evidence type="ECO:0000256" key="5">
    <source>
        <dbReference type="ARBA" id="ARBA00022597"/>
    </source>
</evidence>
<dbReference type="OrthoDB" id="9776369at2"/>
<dbReference type="InterPro" id="IPR003439">
    <property type="entry name" value="ABC_transporter-like_ATP-bd"/>
</dbReference>
<accession>A0A4R2NDF6</accession>
<evidence type="ECO:0000256" key="11">
    <source>
        <dbReference type="SAM" id="MobiDB-lite"/>
    </source>
</evidence>
<comment type="caution">
    <text evidence="13">The sequence shown here is derived from an EMBL/GenBank/DDBJ whole genome shotgun (WGS) entry which is preliminary data.</text>
</comment>
<keyword evidence="10" id="KW-0472">Membrane</keyword>
<keyword evidence="14" id="KW-1185">Reference proteome</keyword>
<dbReference type="FunFam" id="3.40.50.300:FF:000127">
    <property type="entry name" value="Ribose import ATP-binding protein RbsA"/>
    <property type="match status" value="1"/>
</dbReference>
<keyword evidence="8 13" id="KW-0067">ATP-binding</keyword>
<comment type="subcellular location">
    <subcellularLocation>
        <location evidence="1">Cell membrane</location>
        <topology evidence="1">Peripheral membrane protein</topology>
    </subcellularLocation>
</comment>
<dbReference type="InterPro" id="IPR050107">
    <property type="entry name" value="ABC_carbohydrate_import_ATPase"/>
</dbReference>
<evidence type="ECO:0000256" key="1">
    <source>
        <dbReference type="ARBA" id="ARBA00004202"/>
    </source>
</evidence>
<sequence length="541" mass="58040">MSSTVPPCAPGASPLPEPPPPRLQLTGITKRYPAVVANSGVSLTVQPGEIHAVLGENGAGKSTLMKIIYGAVQPDEGSVQFNGQLVQVRNPQEARALGIAMVFQHFSLFDTLSVAENVWLGLDKSLPLSEVTRRINAKAAEYGLDVDPLRPVHTLSVGEMQRVEIIRALLAEPKVLILDEPTSVLTPQAVEKLFVVLRKIAAEGCSILYISHKLHEIRALCSACTVLRGGQVTGVCDPREESNASLSRLMIGAEPPALEYRAAHTGAPVLRVQGLNLARADQFGVDLIDLDLEVCAGEVVGIAGVSGNGQKELLYALSGEDLRPAPEMVQVAGHRAGRLGPRERRALGLHFVPEERLGRGAVPSMGLAHNLLLTRSDAVGALGWIDMGKLQAQAQRIIERFRVKAGGVNAPAQSLSGGNLQKFIVGREIDARPQLLIVSQPTWGVDVGAAQQIRAALLALRDAGCAVLVLSEELEELFDISDRLYVIAKGHLSPPVAREQATVERIGEWMSGLWHADVQAHLARNRDQLNALDQEAHHAQA</sequence>
<dbReference type="CDD" id="cd03215">
    <property type="entry name" value="ABC_Carb_Monos_II"/>
    <property type="match status" value="1"/>
</dbReference>
<feature type="domain" description="ABC transporter" evidence="12">
    <location>
        <begin position="272"/>
        <end position="514"/>
    </location>
</feature>
<dbReference type="InterPro" id="IPR003593">
    <property type="entry name" value="AAA+_ATPase"/>
</dbReference>
<reference evidence="13 14" key="1">
    <citation type="submission" date="2019-03" db="EMBL/GenBank/DDBJ databases">
        <title>Genomic Encyclopedia of Type Strains, Phase IV (KMG-IV): sequencing the most valuable type-strain genomes for metagenomic binning, comparative biology and taxonomic classification.</title>
        <authorList>
            <person name="Goeker M."/>
        </authorList>
    </citation>
    <scope>NUCLEOTIDE SEQUENCE [LARGE SCALE GENOMIC DNA]</scope>
    <source>
        <strain evidence="13 14">DSM 1837</strain>
    </source>
</reference>
<evidence type="ECO:0000256" key="6">
    <source>
        <dbReference type="ARBA" id="ARBA00022737"/>
    </source>
</evidence>